<keyword evidence="8" id="KW-0807">Transducer</keyword>
<dbReference type="Proteomes" id="UP001152747">
    <property type="component" value="Unassembled WGS sequence"/>
</dbReference>
<keyword evidence="5" id="KW-0297">G-protein coupled receptor</keyword>
<evidence type="ECO:0000256" key="3">
    <source>
        <dbReference type="ARBA" id="ARBA00022692"/>
    </source>
</evidence>
<evidence type="ECO:0000256" key="5">
    <source>
        <dbReference type="ARBA" id="ARBA00023040"/>
    </source>
</evidence>
<reference evidence="11" key="1">
    <citation type="submission" date="2022-11" db="EMBL/GenBank/DDBJ databases">
        <authorList>
            <person name="Kikuchi T."/>
        </authorList>
    </citation>
    <scope>NUCLEOTIDE SEQUENCE</scope>
    <source>
        <strain evidence="11">PS1010</strain>
    </source>
</reference>
<dbReference type="PROSITE" id="PS50262">
    <property type="entry name" value="G_PROTEIN_RECEP_F1_2"/>
    <property type="match status" value="1"/>
</dbReference>
<sequence length="492" mass="56903">MSTSSTHPHHTRIIELLKSQNIAIRDKLSKSKLSGILGKDLLKNLNFDLWRLCLDEEVRQLLLMVSKEHPLNIMTILKHRMFCRLHQHIHIISALSEYPLNEKIRIIELLKSQNIAIRGKLSKAKLSGMLGKDLLKNINFDLWRLCLDEEVRKLLRVVSKEHKVSVNLLKRLGPKMKNEKDEVLRQLKLLEKTTSTKLVEKMRDIKQQNKKTIAFIGNLLYLMVLIPMYFNIDESIKKSYAFIISRCISSIFAIFAIILMFFLRIYTKNSNYYLVFLIILVDDMSFYSLLGSYVNMSILIYFASIYPMYYSQNISLRRIYHLIAINWTISIFISILSSLFQASTFSINGPIKCDEKTCGPIVDFITYLIILISFSITILTMLFVLVNLIWRHKNLGNQKEAVKRLFCTLVIFTIFALTEAIPSTFLIGQVYNNIPSNCQNFYNSQALITSAIWTSLQTLAWSIALCADPLLGICFDSFVNSRISNFFKNISI</sequence>
<feature type="transmembrane region" description="Helical" evidence="9">
    <location>
        <begin position="459"/>
        <end position="479"/>
    </location>
</feature>
<evidence type="ECO:0000256" key="2">
    <source>
        <dbReference type="ARBA" id="ARBA00022475"/>
    </source>
</evidence>
<name>A0A9P1IKV7_9PELO</name>
<dbReference type="AlphaFoldDB" id="A0A9P1IKV7"/>
<evidence type="ECO:0000259" key="10">
    <source>
        <dbReference type="PROSITE" id="PS50262"/>
    </source>
</evidence>
<keyword evidence="3 9" id="KW-0812">Transmembrane</keyword>
<keyword evidence="6 9" id="KW-0472">Membrane</keyword>
<evidence type="ECO:0000256" key="8">
    <source>
        <dbReference type="ARBA" id="ARBA00023224"/>
    </source>
</evidence>
<feature type="transmembrane region" description="Helical" evidence="9">
    <location>
        <begin position="242"/>
        <end position="263"/>
    </location>
</feature>
<proteinExistence type="predicted"/>
<keyword evidence="7" id="KW-0675">Receptor</keyword>
<feature type="domain" description="G-protein coupled receptors family 1 profile" evidence="10">
    <location>
        <begin position="217"/>
        <end position="472"/>
    </location>
</feature>
<evidence type="ECO:0000256" key="1">
    <source>
        <dbReference type="ARBA" id="ARBA00004651"/>
    </source>
</evidence>
<keyword evidence="12" id="KW-1185">Reference proteome</keyword>
<evidence type="ECO:0000313" key="11">
    <source>
        <dbReference type="EMBL" id="CAI5446475.1"/>
    </source>
</evidence>
<gene>
    <name evidence="11" type="ORF">CAMP_LOCUS9112</name>
</gene>
<evidence type="ECO:0000256" key="9">
    <source>
        <dbReference type="SAM" id="Phobius"/>
    </source>
</evidence>
<accession>A0A9P1IKV7</accession>
<organism evidence="11 12">
    <name type="scientific">Caenorhabditis angaria</name>
    <dbReference type="NCBI Taxonomy" id="860376"/>
    <lineage>
        <taxon>Eukaryota</taxon>
        <taxon>Metazoa</taxon>
        <taxon>Ecdysozoa</taxon>
        <taxon>Nematoda</taxon>
        <taxon>Chromadorea</taxon>
        <taxon>Rhabditida</taxon>
        <taxon>Rhabditina</taxon>
        <taxon>Rhabditomorpha</taxon>
        <taxon>Rhabditoidea</taxon>
        <taxon>Rhabditidae</taxon>
        <taxon>Peloderinae</taxon>
        <taxon>Caenorhabditis</taxon>
    </lineage>
</organism>
<comment type="subcellular location">
    <subcellularLocation>
        <location evidence="1">Cell membrane</location>
        <topology evidence="1">Multi-pass membrane protein</topology>
    </subcellularLocation>
</comment>
<dbReference type="GO" id="GO:0005886">
    <property type="term" value="C:plasma membrane"/>
    <property type="evidence" value="ECO:0007669"/>
    <property type="project" value="UniProtKB-SubCell"/>
</dbReference>
<feature type="transmembrane region" description="Helical" evidence="9">
    <location>
        <begin position="322"/>
        <end position="344"/>
    </location>
</feature>
<comment type="caution">
    <text evidence="11">The sequence shown here is derived from an EMBL/GenBank/DDBJ whole genome shotgun (WGS) entry which is preliminary data.</text>
</comment>
<dbReference type="InterPro" id="IPR017452">
    <property type="entry name" value="GPCR_Rhodpsn_7TM"/>
</dbReference>
<keyword evidence="2" id="KW-1003">Cell membrane</keyword>
<feature type="transmembrane region" description="Helical" evidence="9">
    <location>
        <begin position="212"/>
        <end position="230"/>
    </location>
</feature>
<dbReference type="GO" id="GO:0004930">
    <property type="term" value="F:G protein-coupled receptor activity"/>
    <property type="evidence" value="ECO:0007669"/>
    <property type="project" value="UniProtKB-KW"/>
</dbReference>
<feature type="transmembrane region" description="Helical" evidence="9">
    <location>
        <begin position="402"/>
        <end position="427"/>
    </location>
</feature>
<evidence type="ECO:0000256" key="7">
    <source>
        <dbReference type="ARBA" id="ARBA00023170"/>
    </source>
</evidence>
<protein>
    <recommendedName>
        <fullName evidence="10">G-protein coupled receptors family 1 profile domain-containing protein</fullName>
    </recommendedName>
</protein>
<dbReference type="PANTHER" id="PTHR37441">
    <property type="entry name" value="PROTEIN CBG16518"/>
    <property type="match status" value="1"/>
</dbReference>
<dbReference type="InterPro" id="IPR040435">
    <property type="entry name" value="Put_GPCR_Chromadorea"/>
</dbReference>
<dbReference type="SUPFAM" id="SSF81321">
    <property type="entry name" value="Family A G protein-coupled receptor-like"/>
    <property type="match status" value="1"/>
</dbReference>
<evidence type="ECO:0000313" key="12">
    <source>
        <dbReference type="Proteomes" id="UP001152747"/>
    </source>
</evidence>
<dbReference type="Gene3D" id="1.20.1070.10">
    <property type="entry name" value="Rhodopsin 7-helix transmembrane proteins"/>
    <property type="match status" value="1"/>
</dbReference>
<feature type="transmembrane region" description="Helical" evidence="9">
    <location>
        <begin position="293"/>
        <end position="310"/>
    </location>
</feature>
<evidence type="ECO:0000256" key="6">
    <source>
        <dbReference type="ARBA" id="ARBA00023136"/>
    </source>
</evidence>
<keyword evidence="4 9" id="KW-1133">Transmembrane helix</keyword>
<feature type="transmembrane region" description="Helical" evidence="9">
    <location>
        <begin position="364"/>
        <end position="390"/>
    </location>
</feature>
<dbReference type="PANTHER" id="PTHR37441:SF2">
    <property type="entry name" value="G-PROTEIN COUPLED RECEPTOR B0244.10-RELATED"/>
    <property type="match status" value="1"/>
</dbReference>
<evidence type="ECO:0000256" key="4">
    <source>
        <dbReference type="ARBA" id="ARBA00022989"/>
    </source>
</evidence>
<dbReference type="EMBL" id="CANHGI010000003">
    <property type="protein sequence ID" value="CAI5446475.1"/>
    <property type="molecule type" value="Genomic_DNA"/>
</dbReference>